<protein>
    <submittedName>
        <fullName evidence="2">Uncharacterized protein</fullName>
    </submittedName>
</protein>
<sequence>KRCPFPLASLCPRRVPRRPSLTRDSERIALSDKHGQAQQEHQAQVHPPERHAPRDRRGREGQVPLARGAQGSGREGEGCLRQALRHQQEEHPELGTRIA</sequence>
<comment type="caution">
    <text evidence="2">The sequence shown here is derived from an EMBL/GenBank/DDBJ whole genome shotgun (WGS) entry which is preliminary data.</text>
</comment>
<proteinExistence type="predicted"/>
<keyword evidence="3" id="KW-1185">Reference proteome</keyword>
<organism evidence="2 3">
    <name type="scientific">Chrysochromulina tobinii</name>
    <dbReference type="NCBI Taxonomy" id="1460289"/>
    <lineage>
        <taxon>Eukaryota</taxon>
        <taxon>Haptista</taxon>
        <taxon>Haptophyta</taxon>
        <taxon>Prymnesiophyceae</taxon>
        <taxon>Prymnesiales</taxon>
        <taxon>Chrysochromulinaceae</taxon>
        <taxon>Chrysochromulina</taxon>
    </lineage>
</organism>
<name>A0A0M0JRC1_9EUKA</name>
<evidence type="ECO:0000256" key="1">
    <source>
        <dbReference type="SAM" id="MobiDB-lite"/>
    </source>
</evidence>
<reference evidence="3" key="1">
    <citation type="journal article" date="2015" name="PLoS Genet.">
        <title>Genome Sequence and Transcriptome Analyses of Chrysochromulina tobin: Metabolic Tools for Enhanced Algal Fitness in the Prominent Order Prymnesiales (Haptophyceae).</title>
        <authorList>
            <person name="Hovde B.T."/>
            <person name="Deodato C.R."/>
            <person name="Hunsperger H.M."/>
            <person name="Ryken S.A."/>
            <person name="Yost W."/>
            <person name="Jha R.K."/>
            <person name="Patterson J."/>
            <person name="Monnat R.J. Jr."/>
            <person name="Barlow S.B."/>
            <person name="Starkenburg S.R."/>
            <person name="Cattolico R.A."/>
        </authorList>
    </citation>
    <scope>NUCLEOTIDE SEQUENCE</scope>
    <source>
        <strain evidence="3">CCMP291</strain>
    </source>
</reference>
<gene>
    <name evidence="2" type="ORF">Ctob_007166</name>
</gene>
<evidence type="ECO:0000313" key="2">
    <source>
        <dbReference type="EMBL" id="KOO28847.1"/>
    </source>
</evidence>
<feature type="compositionally biased region" description="Basic and acidic residues" evidence="1">
    <location>
        <begin position="47"/>
        <end position="60"/>
    </location>
</feature>
<feature type="compositionally biased region" description="Basic and acidic residues" evidence="1">
    <location>
        <begin position="21"/>
        <end position="35"/>
    </location>
</feature>
<dbReference type="Proteomes" id="UP000037460">
    <property type="component" value="Unassembled WGS sequence"/>
</dbReference>
<feature type="non-terminal residue" evidence="2">
    <location>
        <position position="1"/>
    </location>
</feature>
<evidence type="ECO:0000313" key="3">
    <source>
        <dbReference type="Proteomes" id="UP000037460"/>
    </source>
</evidence>
<feature type="region of interest" description="Disordered" evidence="1">
    <location>
        <begin position="1"/>
        <end position="99"/>
    </location>
</feature>
<dbReference type="EMBL" id="JWZX01002505">
    <property type="protein sequence ID" value="KOO28847.1"/>
    <property type="molecule type" value="Genomic_DNA"/>
</dbReference>
<feature type="compositionally biased region" description="Basic and acidic residues" evidence="1">
    <location>
        <begin position="86"/>
        <end position="99"/>
    </location>
</feature>
<dbReference type="AlphaFoldDB" id="A0A0M0JRC1"/>
<accession>A0A0M0JRC1</accession>